<accession>A0AA40ENM7</accession>
<dbReference type="AlphaFoldDB" id="A0AA40ENM7"/>
<name>A0AA40ENM7_9PEZI</name>
<feature type="compositionally biased region" description="Polar residues" evidence="1">
    <location>
        <begin position="49"/>
        <end position="60"/>
    </location>
</feature>
<dbReference type="InterPro" id="IPR006073">
    <property type="entry name" value="GTP-bd"/>
</dbReference>
<gene>
    <name evidence="3" type="ORF">B0T18DRAFT_370090</name>
</gene>
<feature type="region of interest" description="Disordered" evidence="1">
    <location>
        <begin position="1"/>
        <end position="70"/>
    </location>
</feature>
<sequence length="260" mass="27624">MGQNHSKTKRSPFGKSNSSNNASKTNVVKPVVAPVPTSVPTPVPADTPLNQNPWTDTSNPAPAAPAESIRPTESAVLVEHPSPILAPTEPQIEIPDIGPDDALIAIMGLTGVGKSTFISHFSPATAVIGNDLESCTTSISFHPTTIDGVARRVVLIDTPGFNDTTRTDTSILSEIAGWLAEDVKLAGIVYLHRIQDNRVSGSAAKNIDLFRELCGTESLGSVVLATTMWDALPLEKAAAREAELKGKKEFWGGWWRAGAR</sequence>
<evidence type="ECO:0000259" key="2">
    <source>
        <dbReference type="Pfam" id="PF01926"/>
    </source>
</evidence>
<dbReference type="Pfam" id="PF01926">
    <property type="entry name" value="MMR_HSR1"/>
    <property type="match status" value="1"/>
</dbReference>
<feature type="domain" description="G" evidence="2">
    <location>
        <begin position="104"/>
        <end position="166"/>
    </location>
</feature>
<dbReference type="InterPro" id="IPR027417">
    <property type="entry name" value="P-loop_NTPase"/>
</dbReference>
<dbReference type="CDD" id="cd00882">
    <property type="entry name" value="Ras_like_GTPase"/>
    <property type="match status" value="1"/>
</dbReference>
<organism evidence="3 4">
    <name type="scientific">Schizothecium vesticola</name>
    <dbReference type="NCBI Taxonomy" id="314040"/>
    <lineage>
        <taxon>Eukaryota</taxon>
        <taxon>Fungi</taxon>
        <taxon>Dikarya</taxon>
        <taxon>Ascomycota</taxon>
        <taxon>Pezizomycotina</taxon>
        <taxon>Sordariomycetes</taxon>
        <taxon>Sordariomycetidae</taxon>
        <taxon>Sordariales</taxon>
        <taxon>Schizotheciaceae</taxon>
        <taxon>Schizothecium</taxon>
    </lineage>
</organism>
<proteinExistence type="predicted"/>
<evidence type="ECO:0000313" key="4">
    <source>
        <dbReference type="Proteomes" id="UP001172155"/>
    </source>
</evidence>
<dbReference type="SUPFAM" id="SSF52540">
    <property type="entry name" value="P-loop containing nucleoside triphosphate hydrolases"/>
    <property type="match status" value="1"/>
</dbReference>
<dbReference type="GO" id="GO:0005525">
    <property type="term" value="F:GTP binding"/>
    <property type="evidence" value="ECO:0007669"/>
    <property type="project" value="InterPro"/>
</dbReference>
<evidence type="ECO:0000256" key="1">
    <source>
        <dbReference type="SAM" id="MobiDB-lite"/>
    </source>
</evidence>
<feature type="compositionally biased region" description="Low complexity" evidence="1">
    <location>
        <begin position="15"/>
        <end position="36"/>
    </location>
</feature>
<keyword evidence="3" id="KW-0378">Hydrolase</keyword>
<protein>
    <submittedName>
        <fullName evidence="3">P-loop containing nucleoside triphosphate hydrolase protein</fullName>
    </submittedName>
</protein>
<comment type="caution">
    <text evidence="3">The sequence shown here is derived from an EMBL/GenBank/DDBJ whole genome shotgun (WGS) entry which is preliminary data.</text>
</comment>
<evidence type="ECO:0000313" key="3">
    <source>
        <dbReference type="EMBL" id="KAK0742638.1"/>
    </source>
</evidence>
<reference evidence="3" key="1">
    <citation type="submission" date="2023-06" db="EMBL/GenBank/DDBJ databases">
        <title>Genome-scale phylogeny and comparative genomics of the fungal order Sordariales.</title>
        <authorList>
            <consortium name="Lawrence Berkeley National Laboratory"/>
            <person name="Hensen N."/>
            <person name="Bonometti L."/>
            <person name="Westerberg I."/>
            <person name="Brannstrom I.O."/>
            <person name="Guillou S."/>
            <person name="Cros-Aarteil S."/>
            <person name="Calhoun S."/>
            <person name="Haridas S."/>
            <person name="Kuo A."/>
            <person name="Mondo S."/>
            <person name="Pangilinan J."/>
            <person name="Riley R."/>
            <person name="LaButti K."/>
            <person name="Andreopoulos B."/>
            <person name="Lipzen A."/>
            <person name="Chen C."/>
            <person name="Yanf M."/>
            <person name="Daum C."/>
            <person name="Ng V."/>
            <person name="Clum A."/>
            <person name="Steindorff A."/>
            <person name="Ohm R."/>
            <person name="Martin F."/>
            <person name="Silar P."/>
            <person name="Natvig D."/>
            <person name="Lalanne C."/>
            <person name="Gautier V."/>
            <person name="Ament-velasquez S.L."/>
            <person name="Kruys A."/>
            <person name="Hutchinson M.I."/>
            <person name="Powell A.J."/>
            <person name="Barry K."/>
            <person name="Miller A.N."/>
            <person name="Grigoriev I.V."/>
            <person name="Debuchy R."/>
            <person name="Gladieux P."/>
            <person name="Thoren M.H."/>
            <person name="Johannesson H."/>
        </authorList>
    </citation>
    <scope>NUCLEOTIDE SEQUENCE</scope>
    <source>
        <strain evidence="3">SMH3187-1</strain>
    </source>
</reference>
<feature type="compositionally biased region" description="Basic residues" evidence="1">
    <location>
        <begin position="1"/>
        <end position="12"/>
    </location>
</feature>
<keyword evidence="4" id="KW-1185">Reference proteome</keyword>
<dbReference type="Gene3D" id="3.40.50.300">
    <property type="entry name" value="P-loop containing nucleotide triphosphate hydrolases"/>
    <property type="match status" value="1"/>
</dbReference>
<dbReference type="Proteomes" id="UP001172155">
    <property type="component" value="Unassembled WGS sequence"/>
</dbReference>
<dbReference type="GO" id="GO:0016787">
    <property type="term" value="F:hydrolase activity"/>
    <property type="evidence" value="ECO:0007669"/>
    <property type="project" value="UniProtKB-KW"/>
</dbReference>
<dbReference type="EMBL" id="JAUKUD010000005">
    <property type="protein sequence ID" value="KAK0742638.1"/>
    <property type="molecule type" value="Genomic_DNA"/>
</dbReference>